<dbReference type="EMBL" id="JBHSKF010000018">
    <property type="protein sequence ID" value="MFC5290802.1"/>
    <property type="molecule type" value="Genomic_DNA"/>
</dbReference>
<gene>
    <name evidence="2" type="ORF">ACFPM7_27450</name>
</gene>
<feature type="transmembrane region" description="Helical" evidence="1">
    <location>
        <begin position="52"/>
        <end position="78"/>
    </location>
</feature>
<dbReference type="InterPro" id="IPR009937">
    <property type="entry name" value="Phage_holin_3_6"/>
</dbReference>
<name>A0ABW0EU25_9PSEU</name>
<evidence type="ECO:0000313" key="3">
    <source>
        <dbReference type="Proteomes" id="UP001596157"/>
    </source>
</evidence>
<sequence>MPSIPLADDRTIASGEQSVGNLVKDATTHLSTLLRAEMELAKSELAREVKKAVFGSVAAIVALALVLYGSFFIFFTIAEGLAEWWYRWIAFGVVTLFIFVVAGLLAWFGVKKFKTISAPKQTIDSVKETAAALRHRDSDEHRA</sequence>
<dbReference type="Proteomes" id="UP001596157">
    <property type="component" value="Unassembled WGS sequence"/>
</dbReference>
<evidence type="ECO:0000256" key="1">
    <source>
        <dbReference type="SAM" id="Phobius"/>
    </source>
</evidence>
<keyword evidence="1" id="KW-0472">Membrane</keyword>
<accession>A0ABW0EU25</accession>
<dbReference type="Pfam" id="PF07332">
    <property type="entry name" value="Phage_holin_3_6"/>
    <property type="match status" value="1"/>
</dbReference>
<keyword evidence="1" id="KW-1133">Transmembrane helix</keyword>
<reference evidence="3" key="1">
    <citation type="journal article" date="2019" name="Int. J. Syst. Evol. Microbiol.">
        <title>The Global Catalogue of Microorganisms (GCM) 10K type strain sequencing project: providing services to taxonomists for standard genome sequencing and annotation.</title>
        <authorList>
            <consortium name="The Broad Institute Genomics Platform"/>
            <consortium name="The Broad Institute Genome Sequencing Center for Infectious Disease"/>
            <person name="Wu L."/>
            <person name="Ma J."/>
        </authorList>
    </citation>
    <scope>NUCLEOTIDE SEQUENCE [LARGE SCALE GENOMIC DNA]</scope>
    <source>
        <strain evidence="3">CCUG 59778</strain>
    </source>
</reference>
<organism evidence="2 3">
    <name type="scientific">Actinokineospora guangxiensis</name>
    <dbReference type="NCBI Taxonomy" id="1490288"/>
    <lineage>
        <taxon>Bacteria</taxon>
        <taxon>Bacillati</taxon>
        <taxon>Actinomycetota</taxon>
        <taxon>Actinomycetes</taxon>
        <taxon>Pseudonocardiales</taxon>
        <taxon>Pseudonocardiaceae</taxon>
        <taxon>Actinokineospora</taxon>
    </lineage>
</organism>
<keyword evidence="1" id="KW-0812">Transmembrane</keyword>
<comment type="caution">
    <text evidence="2">The sequence shown here is derived from an EMBL/GenBank/DDBJ whole genome shotgun (WGS) entry which is preliminary data.</text>
</comment>
<keyword evidence="3" id="KW-1185">Reference proteome</keyword>
<proteinExistence type="predicted"/>
<feature type="transmembrane region" description="Helical" evidence="1">
    <location>
        <begin position="84"/>
        <end position="110"/>
    </location>
</feature>
<evidence type="ECO:0000313" key="2">
    <source>
        <dbReference type="EMBL" id="MFC5290802.1"/>
    </source>
</evidence>
<protein>
    <submittedName>
        <fullName evidence="2">Phage holin family protein</fullName>
    </submittedName>
</protein>